<comment type="caution">
    <text evidence="1">The sequence shown here is derived from an EMBL/GenBank/DDBJ whole genome shotgun (WGS) entry which is preliminary data.</text>
</comment>
<dbReference type="EMBL" id="AEPY01000010">
    <property type="protein sequence ID" value="EFU79813.1"/>
    <property type="molecule type" value="Genomic_DNA"/>
</dbReference>
<accession>E6LZP0</accession>
<evidence type="ECO:0000313" key="2">
    <source>
        <dbReference type="Proteomes" id="UP000005573"/>
    </source>
</evidence>
<sequence length="39" mass="4366">MLARLKTFSYLPIEAVPVVDYQSAMGRFLHFLAPIGDTP</sequence>
<dbReference type="HOGENOM" id="CLU_3312858_0_0_11"/>
<name>E6LZP0_9ACTO</name>
<gene>
    <name evidence="1" type="ORF">HMPREF0388_1327</name>
</gene>
<organism evidence="1 2">
    <name type="scientific">Mobiluncus curtisii ATCC 51333</name>
    <dbReference type="NCBI Taxonomy" id="887326"/>
    <lineage>
        <taxon>Bacteria</taxon>
        <taxon>Bacillati</taxon>
        <taxon>Actinomycetota</taxon>
        <taxon>Actinomycetes</taxon>
        <taxon>Actinomycetales</taxon>
        <taxon>Actinomycetaceae</taxon>
        <taxon>Mobiluncus</taxon>
    </lineage>
</organism>
<dbReference type="AlphaFoldDB" id="E6LZP0"/>
<evidence type="ECO:0000313" key="1">
    <source>
        <dbReference type="EMBL" id="EFU79813.1"/>
    </source>
</evidence>
<dbReference type="Proteomes" id="UP000005573">
    <property type="component" value="Unassembled WGS sequence"/>
</dbReference>
<reference evidence="1 2" key="1">
    <citation type="submission" date="2010-12" db="EMBL/GenBank/DDBJ databases">
        <authorList>
            <person name="Muzny D."/>
            <person name="Qin X."/>
            <person name="Deng J."/>
            <person name="Jiang H."/>
            <person name="Liu Y."/>
            <person name="Qu J."/>
            <person name="Song X.-Z."/>
            <person name="Zhang L."/>
            <person name="Thornton R."/>
            <person name="Coyle M."/>
            <person name="Francisco L."/>
            <person name="Jackson L."/>
            <person name="Javaid M."/>
            <person name="Korchina V."/>
            <person name="Kovar C."/>
            <person name="Mata R."/>
            <person name="Mathew T."/>
            <person name="Ngo R."/>
            <person name="Nguyen L."/>
            <person name="Nguyen N."/>
            <person name="Okwuonu G."/>
            <person name="Ongeri F."/>
            <person name="Pham C."/>
            <person name="Simmons D."/>
            <person name="Wilczek-Boney K."/>
            <person name="Hale W."/>
            <person name="Jakkamsetti A."/>
            <person name="Pham P."/>
            <person name="Ruth R."/>
            <person name="San Lucas F."/>
            <person name="Warren J."/>
            <person name="Zhang J."/>
            <person name="Zhao Z."/>
            <person name="Zhou C."/>
            <person name="Zhu D."/>
            <person name="Lee S."/>
            <person name="Bess C."/>
            <person name="Blankenburg K."/>
            <person name="Forbes L."/>
            <person name="Fu Q."/>
            <person name="Gubbala S."/>
            <person name="Hirani K."/>
            <person name="Jayaseelan J.C."/>
            <person name="Lara F."/>
            <person name="Munidasa M."/>
            <person name="Palculict T."/>
            <person name="Patil S."/>
            <person name="Pu L.-L."/>
            <person name="Saada N."/>
            <person name="Tang L."/>
            <person name="Weissenberger G."/>
            <person name="Zhu Y."/>
            <person name="Hemphill L."/>
            <person name="Shang Y."/>
            <person name="Youmans B."/>
            <person name="Ayvaz T."/>
            <person name="Ross M."/>
            <person name="Santibanez J."/>
            <person name="Aqrawi P."/>
            <person name="Gross S."/>
            <person name="Joshi V."/>
            <person name="Fowler G."/>
            <person name="Nazareth L."/>
            <person name="Reid J."/>
            <person name="Worley K."/>
            <person name="Petrosino J."/>
            <person name="Highlander S."/>
            <person name="Gibbs R."/>
        </authorList>
    </citation>
    <scope>NUCLEOTIDE SEQUENCE [LARGE SCALE GENOMIC DNA]</scope>
    <source>
        <strain evidence="1 2">ATCC 51333</strain>
    </source>
</reference>
<proteinExistence type="predicted"/>
<protein>
    <submittedName>
        <fullName evidence="1">Uncharacterized protein</fullName>
    </submittedName>
</protein>